<dbReference type="RefSeq" id="WP_197163348.1">
    <property type="nucleotide sequence ID" value="NZ_JADZGI010000001.1"/>
</dbReference>
<name>A0A931ML97_9SPHN</name>
<evidence type="ECO:0000259" key="2">
    <source>
        <dbReference type="Pfam" id="PF09356"/>
    </source>
</evidence>
<sequence length="284" mass="31346">MSFDEAEISRNRGMPVELYLFQYGPDAAHHYAYTSAEEEVEFDNIVYVPTPMQRDGTKSSGTLDKSSESVRTGALSEAAELFRIYPPSQEVALIIRQGHLNDPDEEFPVTWAGRVLSCKWEDSQVELTCESIATSMKRTGLRRHWQYGCPHALYRGNAEGGCHADKVRATVTGTVTAVSGNTLSLAEGWNGAFPKEKFRAGTLEWTNAQGVSEARTILRLDTAADTFTLSGLARDIAVDGEVSVVLGCNHQMDDCADLHLVINDFGGDPWIPRKNPFVGTNNYY</sequence>
<accession>A0A931ML97</accession>
<reference evidence="3" key="1">
    <citation type="submission" date="2020-11" db="EMBL/GenBank/DDBJ databases">
        <title>Novosphingobium aureum sp. nov., a marine bacterium isolated from sediment of a salt flat.</title>
        <authorList>
            <person name="Yoo Y."/>
            <person name="Kim J.-J."/>
        </authorList>
    </citation>
    <scope>NUCLEOTIDE SEQUENCE</scope>
    <source>
        <strain evidence="3">YJ-S2-02</strain>
    </source>
</reference>
<evidence type="ECO:0000256" key="1">
    <source>
        <dbReference type="SAM" id="MobiDB-lite"/>
    </source>
</evidence>
<comment type="caution">
    <text evidence="3">The sequence shown here is derived from an EMBL/GenBank/DDBJ whole genome shotgun (WGS) entry which is preliminary data.</text>
</comment>
<proteinExistence type="predicted"/>
<protein>
    <submittedName>
        <fullName evidence="3">Phage BR0599 family protein</fullName>
    </submittedName>
</protein>
<dbReference type="Proteomes" id="UP000617634">
    <property type="component" value="Unassembled WGS sequence"/>
</dbReference>
<feature type="region of interest" description="Disordered" evidence="1">
    <location>
        <begin position="51"/>
        <end position="70"/>
    </location>
</feature>
<dbReference type="EMBL" id="JADZGI010000001">
    <property type="protein sequence ID" value="MBH0113259.1"/>
    <property type="molecule type" value="Genomic_DNA"/>
</dbReference>
<dbReference type="AlphaFoldDB" id="A0A931ML97"/>
<keyword evidence="4" id="KW-1185">Reference proteome</keyword>
<evidence type="ECO:0000313" key="4">
    <source>
        <dbReference type="Proteomes" id="UP000617634"/>
    </source>
</evidence>
<feature type="domain" description="Bacteriophage phiJL001 Gp84 C-terminal" evidence="2">
    <location>
        <begin position="198"/>
        <end position="274"/>
    </location>
</feature>
<gene>
    <name evidence="3" type="ORF">I5E68_09905</name>
</gene>
<evidence type="ECO:0000313" key="3">
    <source>
        <dbReference type="EMBL" id="MBH0113259.1"/>
    </source>
</evidence>
<organism evidence="3 4">
    <name type="scientific">Novosphingobium aureum</name>
    <dbReference type="NCBI Taxonomy" id="2792964"/>
    <lineage>
        <taxon>Bacteria</taxon>
        <taxon>Pseudomonadati</taxon>
        <taxon>Pseudomonadota</taxon>
        <taxon>Alphaproteobacteria</taxon>
        <taxon>Sphingomonadales</taxon>
        <taxon>Sphingomonadaceae</taxon>
        <taxon>Novosphingobium</taxon>
    </lineage>
</organism>
<dbReference type="InterPro" id="IPR018964">
    <property type="entry name" value="Phage_phiJL001_Gp84_C"/>
</dbReference>
<dbReference type="Pfam" id="PF09356">
    <property type="entry name" value="Phage_BR0599"/>
    <property type="match status" value="1"/>
</dbReference>